<feature type="chain" id="PRO_5012294405" evidence="2">
    <location>
        <begin position="16"/>
        <end position="110"/>
    </location>
</feature>
<evidence type="ECO:0000313" key="3">
    <source>
        <dbReference type="EMBL" id="KKZ60436.1"/>
    </source>
</evidence>
<accession>A0A0G2J6Y7</accession>
<evidence type="ECO:0000256" key="1">
    <source>
        <dbReference type="SAM" id="MobiDB-lite"/>
    </source>
</evidence>
<sequence length="110" mass="11360">MKLLSIVALASVAVALPQFHAFRETLVAAFPTFPTSIAPFPTGTGAVGFPTPTAPNLSPTGTDALSTGTAVGFPTAEPTDCFHFPPLRNSVCASEQAKSLVRAAYPAQTR</sequence>
<protein>
    <submittedName>
        <fullName evidence="3">Uncharacterized protein</fullName>
    </submittedName>
</protein>
<dbReference type="VEuPathDB" id="FungiDB:EMCG_00722"/>
<feature type="signal peptide" evidence="2">
    <location>
        <begin position="1"/>
        <end position="15"/>
    </location>
</feature>
<dbReference type="Proteomes" id="UP000034164">
    <property type="component" value="Unassembled WGS sequence"/>
</dbReference>
<dbReference type="EMBL" id="LCZI01001536">
    <property type="protein sequence ID" value="KKZ60436.1"/>
    <property type="molecule type" value="Genomic_DNA"/>
</dbReference>
<reference evidence="4" key="1">
    <citation type="journal article" date="2015" name="PLoS Genet.">
        <title>The dynamic genome and transcriptome of the human fungal pathogen Blastomyces and close relative Emmonsia.</title>
        <authorList>
            <person name="Munoz J.F."/>
            <person name="Gauthier G.M."/>
            <person name="Desjardins C.A."/>
            <person name="Gallo J.E."/>
            <person name="Holder J."/>
            <person name="Sullivan T.D."/>
            <person name="Marty A.J."/>
            <person name="Carmen J.C."/>
            <person name="Chen Z."/>
            <person name="Ding L."/>
            <person name="Gujja S."/>
            <person name="Magrini V."/>
            <person name="Misas E."/>
            <person name="Mitreva M."/>
            <person name="Priest M."/>
            <person name="Saif S."/>
            <person name="Whiston E.A."/>
            <person name="Young S."/>
            <person name="Zeng Q."/>
            <person name="Goldman W.E."/>
            <person name="Mardis E.R."/>
            <person name="Taylor J.W."/>
            <person name="McEwen J.G."/>
            <person name="Clay O.K."/>
            <person name="Klein B.S."/>
            <person name="Cuomo C.A."/>
        </authorList>
    </citation>
    <scope>NUCLEOTIDE SEQUENCE [LARGE SCALE GENOMIC DNA]</scope>
    <source>
        <strain evidence="4">UAMH 3008</strain>
    </source>
</reference>
<feature type="compositionally biased region" description="Polar residues" evidence="1">
    <location>
        <begin position="54"/>
        <end position="69"/>
    </location>
</feature>
<keyword evidence="2" id="KW-0732">Signal</keyword>
<gene>
    <name evidence="3" type="ORF">EMCG_00722</name>
</gene>
<proteinExistence type="predicted"/>
<comment type="caution">
    <text evidence="3">The sequence shown here is derived from an EMBL/GenBank/DDBJ whole genome shotgun (WGS) entry which is preliminary data.</text>
</comment>
<evidence type="ECO:0000256" key="2">
    <source>
        <dbReference type="SAM" id="SignalP"/>
    </source>
</evidence>
<dbReference type="AlphaFoldDB" id="A0A0G2J6Y7"/>
<feature type="region of interest" description="Disordered" evidence="1">
    <location>
        <begin position="49"/>
        <end position="70"/>
    </location>
</feature>
<evidence type="ECO:0000313" key="4">
    <source>
        <dbReference type="Proteomes" id="UP000034164"/>
    </source>
</evidence>
<name>A0A0G2J6Y7_9EURO</name>
<organism evidence="3 4">
    <name type="scientific">[Emmonsia] crescens</name>
    <dbReference type="NCBI Taxonomy" id="73230"/>
    <lineage>
        <taxon>Eukaryota</taxon>
        <taxon>Fungi</taxon>
        <taxon>Dikarya</taxon>
        <taxon>Ascomycota</taxon>
        <taxon>Pezizomycotina</taxon>
        <taxon>Eurotiomycetes</taxon>
        <taxon>Eurotiomycetidae</taxon>
        <taxon>Onygenales</taxon>
        <taxon>Ajellomycetaceae</taxon>
        <taxon>Emergomyces</taxon>
    </lineage>
</organism>